<sequence>MKLIVWIKSLFKAERTEVSTQDREVLCELEAENKPFIYGK</sequence>
<dbReference type="AlphaFoldDB" id="A0A4R5NCH4"/>
<evidence type="ECO:0000313" key="1">
    <source>
        <dbReference type="EMBL" id="TDG70810.1"/>
    </source>
</evidence>
<keyword evidence="2" id="KW-1185">Reference proteome</keyword>
<comment type="caution">
    <text evidence="1">The sequence shown here is derived from an EMBL/GenBank/DDBJ whole genome shotgun (WGS) entry which is preliminary data.</text>
</comment>
<gene>
    <name evidence="1" type="ORF">C5L30_001601</name>
</gene>
<reference evidence="1 2" key="1">
    <citation type="journal article" date="2019" name="Appl. Microbiol. Biotechnol.">
        <title>Uncovering carbohydrate metabolism through a genotype-phenotype association study of 56 lactic acid bacteria genomes.</title>
        <authorList>
            <person name="Buron-Moles G."/>
            <person name="Chailyan A."/>
            <person name="Dolejs I."/>
            <person name="Forster J."/>
            <person name="Miks M.H."/>
        </authorList>
    </citation>
    <scope>NUCLEOTIDE SEQUENCE [LARGE SCALE GENOMIC DNA]</scope>
    <source>
        <strain evidence="1 2">ATCC 29644</strain>
    </source>
</reference>
<dbReference type="RefSeq" id="WP_010019395.1">
    <property type="nucleotide sequence ID" value="NZ_CAJJMR010000030.1"/>
</dbReference>
<dbReference type="Proteomes" id="UP000295257">
    <property type="component" value="Unassembled WGS sequence"/>
</dbReference>
<organism evidence="1 2">
    <name type="scientific">Companilactobacillus farciminis</name>
    <dbReference type="NCBI Taxonomy" id="1612"/>
    <lineage>
        <taxon>Bacteria</taxon>
        <taxon>Bacillati</taxon>
        <taxon>Bacillota</taxon>
        <taxon>Bacilli</taxon>
        <taxon>Lactobacillales</taxon>
        <taxon>Lactobacillaceae</taxon>
        <taxon>Companilactobacillus</taxon>
    </lineage>
</organism>
<proteinExistence type="predicted"/>
<evidence type="ECO:0000313" key="2">
    <source>
        <dbReference type="Proteomes" id="UP000295257"/>
    </source>
</evidence>
<dbReference type="EMBL" id="PUFN01000024">
    <property type="protein sequence ID" value="TDG70810.1"/>
    <property type="molecule type" value="Genomic_DNA"/>
</dbReference>
<accession>A0A4R5NCH4</accession>
<name>A0A4R5NCH4_9LACO</name>
<protein>
    <submittedName>
        <fullName evidence="1">Uncharacterized protein</fullName>
    </submittedName>
</protein>